<sequence>MYSEDDMLMLSGIQHFRFCPRQWALIHIEQQWDDNRLTIEGQILHKHVDDPFYRQKCGDQITLRAVNIASRELGLYGISDAIELLPSPSLEDTILHPKYPGRWRPVAVEYKHGRPKKDEVDEVQLAAQTMCLEEMYAIHIPYGVFFYGELRHRIEVAITDELRDIVRQCARDMHEIFSKTVIPKAKYERHCDKCSLKEICMPTIAKNCTTVDTYLNKHLYT</sequence>
<dbReference type="AlphaFoldDB" id="A0A174EZM9"/>
<evidence type="ECO:0000256" key="9">
    <source>
        <dbReference type="ARBA" id="ARBA00023004"/>
    </source>
</evidence>
<keyword evidence="6 13" id="KW-0479">Metal-binding</keyword>
<dbReference type="Gene3D" id="3.90.320.10">
    <property type="match status" value="1"/>
</dbReference>
<organism evidence="16 18">
    <name type="scientific">Parabacteroides distasonis</name>
    <dbReference type="NCBI Taxonomy" id="823"/>
    <lineage>
        <taxon>Bacteria</taxon>
        <taxon>Pseudomonadati</taxon>
        <taxon>Bacteroidota</taxon>
        <taxon>Bacteroidia</taxon>
        <taxon>Bacteroidales</taxon>
        <taxon>Tannerellaceae</taxon>
        <taxon>Parabacteroides</taxon>
    </lineage>
</organism>
<dbReference type="Pfam" id="PF01930">
    <property type="entry name" value="Cas_Cas4"/>
    <property type="match status" value="1"/>
</dbReference>
<evidence type="ECO:0000256" key="12">
    <source>
        <dbReference type="ARBA" id="ARBA00023211"/>
    </source>
</evidence>
<dbReference type="EC" id="3.1.12.1" evidence="3 13"/>
<dbReference type="InterPro" id="IPR013343">
    <property type="entry name" value="CRISPR-assoc_prot_Cas4"/>
</dbReference>
<protein>
    <recommendedName>
        <fullName evidence="4 13">CRISPR-associated exonuclease Cas4</fullName>
        <ecNumber evidence="3 13">3.1.12.1</ecNumber>
    </recommendedName>
</protein>
<reference evidence="16 18" key="2">
    <citation type="submission" date="2020-04" db="EMBL/GenBank/DDBJ databases">
        <title>Complete Genomes and Methylome analysis of CBBP consortium that reverse antibiotic-induced susceptibility to vancomycin-resistant Enterococcus faecium infection.</title>
        <authorList>
            <person name="Fomenkov A."/>
            <person name="Zhang Z."/>
            <person name="Pamer E."/>
            <person name="Roberts R.J."/>
        </authorList>
    </citation>
    <scope>NUCLEOTIDE SEQUENCE [LARGE SCALE GENOMIC DNA]</scope>
    <source>
        <strain evidence="18">CBBP</strain>
        <strain evidence="16">CBBP-1</strain>
    </source>
</reference>
<evidence type="ECO:0000256" key="8">
    <source>
        <dbReference type="ARBA" id="ARBA00022839"/>
    </source>
</evidence>
<evidence type="ECO:0000256" key="6">
    <source>
        <dbReference type="ARBA" id="ARBA00022723"/>
    </source>
</evidence>
<keyword evidence="11 13" id="KW-0051">Antiviral defense</keyword>
<comment type="cofactor">
    <cofactor evidence="13">
        <name>iron-sulfur cluster</name>
        <dbReference type="ChEBI" id="CHEBI:30408"/>
    </cofactor>
</comment>
<evidence type="ECO:0000256" key="7">
    <source>
        <dbReference type="ARBA" id="ARBA00022801"/>
    </source>
</evidence>
<evidence type="ECO:0000256" key="4">
    <source>
        <dbReference type="ARBA" id="ARBA00020049"/>
    </source>
</evidence>
<name>A0A174EZM9_PARDI</name>
<dbReference type="PANTHER" id="PTHR36531:SF6">
    <property type="entry name" value="DNA REPLICATION ATP-DEPENDENT HELICASE_NUCLEASE DNA2"/>
    <property type="match status" value="1"/>
</dbReference>
<evidence type="ECO:0000313" key="17">
    <source>
        <dbReference type="Proteomes" id="UP000095455"/>
    </source>
</evidence>
<dbReference type="RefSeq" id="WP_057317110.1">
    <property type="nucleotide sequence ID" value="NZ_CABMKT010000002.1"/>
</dbReference>
<keyword evidence="7 13" id="KW-0378">Hydrolase</keyword>
<comment type="function">
    <text evidence="13">CRISPR (clustered regularly interspaced short palindromic repeat) is an adaptive immune system that provides protection against mobile genetic elements (viruses, transposable elements and conjugative plasmids). CRISPR clusters contain sequences complementary to antecedent mobile elements and target invading nucleic acids. CRISPR clusters are transcribed and processed into CRISPR RNA (crRNA).</text>
</comment>
<dbReference type="InterPro" id="IPR022765">
    <property type="entry name" value="Dna2/Cas4_DUF83"/>
</dbReference>
<evidence type="ECO:0000256" key="10">
    <source>
        <dbReference type="ARBA" id="ARBA00023014"/>
    </source>
</evidence>
<keyword evidence="10 13" id="KW-0411">Iron-sulfur</keyword>
<dbReference type="Proteomes" id="UP000501982">
    <property type="component" value="Chromosome"/>
</dbReference>
<dbReference type="InterPro" id="IPR051827">
    <property type="entry name" value="Cas4_exonuclease"/>
</dbReference>
<dbReference type="InterPro" id="IPR011604">
    <property type="entry name" value="PDDEXK-like_dom_sf"/>
</dbReference>
<evidence type="ECO:0000256" key="1">
    <source>
        <dbReference type="ARBA" id="ARBA00001966"/>
    </source>
</evidence>
<dbReference type="Proteomes" id="UP000095455">
    <property type="component" value="Unassembled WGS sequence"/>
</dbReference>
<keyword evidence="8 13" id="KW-0269">Exonuclease</keyword>
<evidence type="ECO:0000313" key="16">
    <source>
        <dbReference type="EMBL" id="QJE27583.1"/>
    </source>
</evidence>
<dbReference type="GO" id="GO:0004527">
    <property type="term" value="F:exonuclease activity"/>
    <property type="evidence" value="ECO:0007669"/>
    <property type="project" value="UniProtKB-KW"/>
</dbReference>
<keyword evidence="12 13" id="KW-0464">Manganese</keyword>
<comment type="cofactor">
    <cofactor evidence="1">
        <name>[4Fe-4S] cluster</name>
        <dbReference type="ChEBI" id="CHEBI:49883"/>
    </cofactor>
</comment>
<evidence type="ECO:0000259" key="14">
    <source>
        <dbReference type="Pfam" id="PF01930"/>
    </source>
</evidence>
<evidence type="ECO:0000313" key="18">
    <source>
        <dbReference type="Proteomes" id="UP000501982"/>
    </source>
</evidence>
<evidence type="ECO:0000256" key="11">
    <source>
        <dbReference type="ARBA" id="ARBA00023118"/>
    </source>
</evidence>
<proteinExistence type="inferred from homology"/>
<feature type="domain" description="DUF83" evidence="14">
    <location>
        <begin position="105"/>
        <end position="201"/>
    </location>
</feature>
<dbReference type="PANTHER" id="PTHR36531">
    <property type="entry name" value="CRISPR-ASSOCIATED EXONUCLEASE CAS4"/>
    <property type="match status" value="1"/>
</dbReference>
<comment type="similarity">
    <text evidence="2 13">Belongs to the CRISPR-associated exonuclease Cas4 family.</text>
</comment>
<evidence type="ECO:0000256" key="5">
    <source>
        <dbReference type="ARBA" id="ARBA00022722"/>
    </source>
</evidence>
<accession>A0A174EZM9</accession>
<reference evidence="15 17" key="1">
    <citation type="submission" date="2015-09" db="EMBL/GenBank/DDBJ databases">
        <authorList>
            <consortium name="Pathogen Informatics"/>
        </authorList>
    </citation>
    <scope>NUCLEOTIDE SEQUENCE [LARGE SCALE GENOMIC DNA]</scope>
    <source>
        <strain evidence="15 17">2789STDY5608822</strain>
    </source>
</reference>
<evidence type="ECO:0000256" key="3">
    <source>
        <dbReference type="ARBA" id="ARBA00012768"/>
    </source>
</evidence>
<dbReference type="GO" id="GO:0051607">
    <property type="term" value="P:defense response to virus"/>
    <property type="evidence" value="ECO:0007669"/>
    <property type="project" value="UniProtKB-KW"/>
</dbReference>
<dbReference type="EMBL" id="CYYK01000007">
    <property type="protein sequence ID" value="CUO43264.1"/>
    <property type="molecule type" value="Genomic_DNA"/>
</dbReference>
<keyword evidence="5 13" id="KW-0540">Nuclease</keyword>
<evidence type="ECO:0000313" key="15">
    <source>
        <dbReference type="EMBL" id="CUO43264.1"/>
    </source>
</evidence>
<dbReference type="GO" id="GO:0046872">
    <property type="term" value="F:metal ion binding"/>
    <property type="evidence" value="ECO:0007669"/>
    <property type="project" value="UniProtKB-KW"/>
</dbReference>
<dbReference type="GO" id="GO:0051536">
    <property type="term" value="F:iron-sulfur cluster binding"/>
    <property type="evidence" value="ECO:0007669"/>
    <property type="project" value="UniProtKB-KW"/>
</dbReference>
<comment type="cofactor">
    <cofactor evidence="13">
        <name>Mg(2+)</name>
        <dbReference type="ChEBI" id="CHEBI:18420"/>
    </cofactor>
    <cofactor evidence="13">
        <name>Mn(2+)</name>
        <dbReference type="ChEBI" id="CHEBI:29035"/>
    </cofactor>
    <text evidence="13">Mg(2+) or Mn(2+) required for ssDNA cleavage activity.</text>
</comment>
<keyword evidence="9 13" id="KW-0408">Iron</keyword>
<dbReference type="NCBIfam" id="TIGR00372">
    <property type="entry name" value="cas4"/>
    <property type="match status" value="1"/>
</dbReference>
<gene>
    <name evidence="16" type="primary">cas4</name>
    <name evidence="15" type="ORF">ERS852380_02291</name>
    <name evidence="16" type="ORF">HHO38_04225</name>
</gene>
<dbReference type="EMBL" id="CP051672">
    <property type="protein sequence ID" value="QJE27583.1"/>
    <property type="molecule type" value="Genomic_DNA"/>
</dbReference>
<evidence type="ECO:0000256" key="13">
    <source>
        <dbReference type="RuleBase" id="RU365022"/>
    </source>
</evidence>
<evidence type="ECO:0000256" key="2">
    <source>
        <dbReference type="ARBA" id="ARBA00009189"/>
    </source>
</evidence>